<evidence type="ECO:0000256" key="1">
    <source>
        <dbReference type="SAM" id="Phobius"/>
    </source>
</evidence>
<accession>A0A831PMM4</accession>
<keyword evidence="1" id="KW-1133">Transmembrane helix</keyword>
<sequence length="84" mass="9261">MVDPNVVTAFATAITALIAGLTYLNLLGSKKGTLKIEVDRHKEIYQASPSLKITAINIGQCDIVLEELSILYKPHFLSLKYSVR</sequence>
<protein>
    <submittedName>
        <fullName evidence="2">Uncharacterized protein</fullName>
    </submittedName>
</protein>
<keyword evidence="1" id="KW-0472">Membrane</keyword>
<feature type="transmembrane region" description="Helical" evidence="1">
    <location>
        <begin position="6"/>
        <end position="26"/>
    </location>
</feature>
<evidence type="ECO:0000313" key="2">
    <source>
        <dbReference type="EMBL" id="HDS63242.1"/>
    </source>
</evidence>
<keyword evidence="1" id="KW-0812">Transmembrane</keyword>
<dbReference type="AlphaFoldDB" id="A0A831PMM4"/>
<gene>
    <name evidence="2" type="ORF">ENN52_03770</name>
</gene>
<name>A0A831PMM4_9EURY</name>
<proteinExistence type="predicted"/>
<dbReference type="Proteomes" id="UP000885648">
    <property type="component" value="Unassembled WGS sequence"/>
</dbReference>
<organism evidence="2">
    <name type="scientific">Methanofollis liminatans</name>
    <dbReference type="NCBI Taxonomy" id="2201"/>
    <lineage>
        <taxon>Archaea</taxon>
        <taxon>Methanobacteriati</taxon>
        <taxon>Methanobacteriota</taxon>
        <taxon>Stenosarchaea group</taxon>
        <taxon>Methanomicrobia</taxon>
        <taxon>Methanomicrobiales</taxon>
        <taxon>Methanomicrobiaceae</taxon>
        <taxon>Methanofollis</taxon>
    </lineage>
</organism>
<comment type="caution">
    <text evidence="2">The sequence shown here is derived from an EMBL/GenBank/DDBJ whole genome shotgun (WGS) entry which is preliminary data.</text>
</comment>
<reference evidence="2" key="1">
    <citation type="journal article" date="2020" name="mSystems">
        <title>Genome- and Community-Level Interaction Insights into Carbon Utilization and Element Cycling Functions of Hydrothermarchaeota in Hydrothermal Sediment.</title>
        <authorList>
            <person name="Zhou Z."/>
            <person name="Liu Y."/>
            <person name="Xu W."/>
            <person name="Pan J."/>
            <person name="Luo Z.H."/>
            <person name="Li M."/>
        </authorList>
    </citation>
    <scope>NUCLEOTIDE SEQUENCE</scope>
    <source>
        <strain evidence="2">SpSt-1183</strain>
    </source>
</reference>
<dbReference type="EMBL" id="DSBY01000157">
    <property type="protein sequence ID" value="HDS63242.1"/>
    <property type="molecule type" value="Genomic_DNA"/>
</dbReference>